<dbReference type="PANTHER" id="PTHR42798:SF4">
    <property type="entry name" value="ABC TRANSPORTER DOMAIN-CONTAINING PROTEIN"/>
    <property type="match status" value="1"/>
</dbReference>
<dbReference type="GO" id="GO:0005524">
    <property type="term" value="F:ATP binding"/>
    <property type="evidence" value="ECO:0007669"/>
    <property type="project" value="UniProtKB-KW"/>
</dbReference>
<feature type="domain" description="ABC transporter" evidence="5">
    <location>
        <begin position="7"/>
        <end position="214"/>
    </location>
</feature>
<dbReference type="OrthoDB" id="9791546at2"/>
<gene>
    <name evidence="6" type="ORF">LFYK43_20220</name>
</gene>
<keyword evidence="4 6" id="KW-0067">ATP-binding</keyword>
<dbReference type="SMART" id="SM00382">
    <property type="entry name" value="AAA"/>
    <property type="match status" value="1"/>
</dbReference>
<dbReference type="InterPro" id="IPR003439">
    <property type="entry name" value="ABC_transporter-like_ATP-bd"/>
</dbReference>
<dbReference type="CDD" id="cd03255">
    <property type="entry name" value="ABC_MJ0796_LolCDE_FtsE"/>
    <property type="match status" value="1"/>
</dbReference>
<evidence type="ECO:0000313" key="7">
    <source>
        <dbReference type="Proteomes" id="UP000286848"/>
    </source>
</evidence>
<dbReference type="InterPro" id="IPR019895">
    <property type="entry name" value="L_ocin_972_ABC"/>
</dbReference>
<keyword evidence="7" id="KW-1185">Reference proteome</keyword>
<dbReference type="AlphaFoldDB" id="A0A401IVI6"/>
<dbReference type="PANTHER" id="PTHR42798">
    <property type="entry name" value="LIPOPROTEIN-RELEASING SYSTEM ATP-BINDING PROTEIN LOLD"/>
    <property type="match status" value="1"/>
</dbReference>
<dbReference type="Proteomes" id="UP000286848">
    <property type="component" value="Unassembled WGS sequence"/>
</dbReference>
<evidence type="ECO:0000256" key="1">
    <source>
        <dbReference type="ARBA" id="ARBA00005417"/>
    </source>
</evidence>
<accession>A0A401IVI6</accession>
<evidence type="ECO:0000259" key="5">
    <source>
        <dbReference type="PROSITE" id="PS50893"/>
    </source>
</evidence>
<dbReference type="InterPro" id="IPR017911">
    <property type="entry name" value="MacB-like_ATP-bd"/>
</dbReference>
<dbReference type="Pfam" id="PF00005">
    <property type="entry name" value="ABC_tran"/>
    <property type="match status" value="1"/>
</dbReference>
<sequence length="214" mass="24241">MENRKLLEINGLYKSFKGKNVFDDFSMSIEEDSITTIFGPSGSGKTTILNIIGLLETYDSGSVKLFGEKSPKVNSREAMLVRRKKIGYLFQNFGLIENSTIKENLDIGLQYQKLSKRAKKEEMMSALQQVGLNKALDDRVYNLSGGEQQRVAIARLLIKPAKLILADEPTGSLDHENRDYIMKKLEEMKEQGKTILIVSHDPEFEKISDYIITI</sequence>
<dbReference type="InterPro" id="IPR017871">
    <property type="entry name" value="ABC_transporter-like_CS"/>
</dbReference>
<comment type="similarity">
    <text evidence="1">Belongs to the ABC transporter superfamily.</text>
</comment>
<dbReference type="GO" id="GO:0016887">
    <property type="term" value="F:ATP hydrolysis activity"/>
    <property type="evidence" value="ECO:0007669"/>
    <property type="project" value="InterPro"/>
</dbReference>
<keyword evidence="3" id="KW-0547">Nucleotide-binding</keyword>
<keyword evidence="2" id="KW-0813">Transport</keyword>
<proteinExistence type="inferred from homology"/>
<name>A0A401IVI6_9LACO</name>
<evidence type="ECO:0000256" key="4">
    <source>
        <dbReference type="ARBA" id="ARBA00022840"/>
    </source>
</evidence>
<evidence type="ECO:0000256" key="3">
    <source>
        <dbReference type="ARBA" id="ARBA00022741"/>
    </source>
</evidence>
<evidence type="ECO:0000313" key="6">
    <source>
        <dbReference type="EMBL" id="GBG95563.1"/>
    </source>
</evidence>
<reference evidence="6 7" key="1">
    <citation type="journal article" date="2019" name="Int. J. Syst. Evol. Microbiol.">
        <title>Lactobacillus salitolerans sp. nov., a novel lactic acid bacterium isolated from spent mushroom substrates.</title>
        <authorList>
            <person name="Tohno M."/>
            <person name="Tanizawa Y."/>
            <person name="Kojima Y."/>
            <person name="Sakamoto M."/>
            <person name="Nakamura Y."/>
            <person name="Ohkuma M."/>
            <person name="Kobayashi H."/>
        </authorList>
    </citation>
    <scope>NUCLEOTIDE SEQUENCE [LARGE SCALE GENOMIC DNA]</scope>
    <source>
        <strain evidence="6 7">YK43</strain>
    </source>
</reference>
<comment type="caution">
    <text evidence="6">The sequence shown here is derived from an EMBL/GenBank/DDBJ whole genome shotgun (WGS) entry which is preliminary data.</text>
</comment>
<dbReference type="Gene3D" id="3.40.50.300">
    <property type="entry name" value="P-loop containing nucleotide triphosphate hydrolases"/>
    <property type="match status" value="1"/>
</dbReference>
<dbReference type="EMBL" id="BFFP01000040">
    <property type="protein sequence ID" value="GBG95563.1"/>
    <property type="molecule type" value="Genomic_DNA"/>
</dbReference>
<dbReference type="RefSeq" id="WP_124977969.1">
    <property type="nucleotide sequence ID" value="NZ_BFFP01000040.1"/>
</dbReference>
<evidence type="ECO:0000256" key="2">
    <source>
        <dbReference type="ARBA" id="ARBA00022448"/>
    </source>
</evidence>
<dbReference type="PROSITE" id="PS00211">
    <property type="entry name" value="ABC_TRANSPORTER_1"/>
    <property type="match status" value="1"/>
</dbReference>
<dbReference type="PROSITE" id="PS50893">
    <property type="entry name" value="ABC_TRANSPORTER_2"/>
    <property type="match status" value="1"/>
</dbReference>
<dbReference type="SUPFAM" id="SSF52540">
    <property type="entry name" value="P-loop containing nucleoside triphosphate hydrolases"/>
    <property type="match status" value="1"/>
</dbReference>
<dbReference type="NCBIfam" id="TIGR03608">
    <property type="entry name" value="L_ocin_972_ABC"/>
    <property type="match status" value="1"/>
</dbReference>
<organism evidence="6 7">
    <name type="scientific">Ligilactobacillus salitolerans</name>
    <dbReference type="NCBI Taxonomy" id="1808352"/>
    <lineage>
        <taxon>Bacteria</taxon>
        <taxon>Bacillati</taxon>
        <taxon>Bacillota</taxon>
        <taxon>Bacilli</taxon>
        <taxon>Lactobacillales</taxon>
        <taxon>Lactobacillaceae</taxon>
        <taxon>Ligilactobacillus</taxon>
    </lineage>
</organism>
<protein>
    <submittedName>
        <fullName evidence="6">ABC transporter ATP-binding protein</fullName>
    </submittedName>
</protein>
<dbReference type="InterPro" id="IPR003593">
    <property type="entry name" value="AAA+_ATPase"/>
</dbReference>
<dbReference type="InterPro" id="IPR027417">
    <property type="entry name" value="P-loop_NTPase"/>
</dbReference>